<accession>A0ABW9RUE3</accession>
<name>A0ABW9RUE3_9BACT</name>
<keyword evidence="3" id="KW-1185">Reference proteome</keyword>
<dbReference type="InterPro" id="IPR049675">
    <property type="entry name" value="QatB"/>
</dbReference>
<dbReference type="NCBIfam" id="NF041924">
    <property type="entry name" value="QatB"/>
    <property type="match status" value="1"/>
</dbReference>
<dbReference type="RefSeq" id="WP_155174818.1">
    <property type="nucleotide sequence ID" value="NZ_BAAAFL010000017.1"/>
</dbReference>
<evidence type="ECO:0000256" key="1">
    <source>
        <dbReference type="SAM" id="MobiDB-lite"/>
    </source>
</evidence>
<feature type="region of interest" description="Disordered" evidence="1">
    <location>
        <begin position="1"/>
        <end position="59"/>
    </location>
</feature>
<evidence type="ECO:0000313" key="3">
    <source>
        <dbReference type="Proteomes" id="UP000798808"/>
    </source>
</evidence>
<evidence type="ECO:0000313" key="2">
    <source>
        <dbReference type="EMBL" id="MTI27818.1"/>
    </source>
</evidence>
<organism evidence="2 3">
    <name type="scientific">Fulvivirga kasyanovii</name>
    <dbReference type="NCBI Taxonomy" id="396812"/>
    <lineage>
        <taxon>Bacteria</taxon>
        <taxon>Pseudomonadati</taxon>
        <taxon>Bacteroidota</taxon>
        <taxon>Cytophagia</taxon>
        <taxon>Cytophagales</taxon>
        <taxon>Fulvivirgaceae</taxon>
        <taxon>Fulvivirga</taxon>
    </lineage>
</organism>
<gene>
    <name evidence="2" type="ORF">E1163_22875</name>
</gene>
<comment type="caution">
    <text evidence="2">The sequence shown here is derived from an EMBL/GenBank/DDBJ whole genome shotgun (WGS) entry which is preliminary data.</text>
</comment>
<sequence length="278" mass="30067">MGTSSSFGGPKGRPSLLPPWADEDSVDNIQTDNEEEKDKSNETNSSETTEEDKLSGNYAGAKNSLSRYVNGGSGSSVRNASKSYVRSLGGAKKATRSSSSGKRAVSAFGGFLGNVARDGINQTLRNLGLGDLIGESASVVFAGIVDAIAPTGTSNEEADARQAIVDALNMLYDKYELADDNLSKLDALNATDIREAILDSVKAYIYERWLQELSLCIEKHSLTPGEATRKETEMKEHIKAAVDYDFEDQDVLNMDFAEGSGKELIENIFYEAYQTLES</sequence>
<dbReference type="Proteomes" id="UP000798808">
    <property type="component" value="Unassembled WGS sequence"/>
</dbReference>
<reference evidence="2 3" key="1">
    <citation type="submission" date="2019-02" db="EMBL/GenBank/DDBJ databases">
        <authorList>
            <person name="Goldberg S.R."/>
            <person name="Haltli B.A."/>
            <person name="Correa H."/>
            <person name="Russell K.G."/>
        </authorList>
    </citation>
    <scope>NUCLEOTIDE SEQUENCE [LARGE SCALE GENOMIC DNA]</scope>
    <source>
        <strain evidence="2 3">JCM 16186</strain>
    </source>
</reference>
<dbReference type="EMBL" id="SMLW01000643">
    <property type="protein sequence ID" value="MTI27818.1"/>
    <property type="molecule type" value="Genomic_DNA"/>
</dbReference>
<protein>
    <submittedName>
        <fullName evidence="2">Uncharacterized protein</fullName>
    </submittedName>
</protein>
<proteinExistence type="predicted"/>